<comment type="caution">
    <text evidence="1">The sequence shown here is derived from an EMBL/GenBank/DDBJ whole genome shotgun (WGS) entry which is preliminary data.</text>
</comment>
<protein>
    <submittedName>
        <fullName evidence="1">Uncharacterized protein</fullName>
    </submittedName>
</protein>
<organism evidence="1 2">
    <name type="scientific">Eretmocerus hayati</name>
    <dbReference type="NCBI Taxonomy" id="131215"/>
    <lineage>
        <taxon>Eukaryota</taxon>
        <taxon>Metazoa</taxon>
        <taxon>Ecdysozoa</taxon>
        <taxon>Arthropoda</taxon>
        <taxon>Hexapoda</taxon>
        <taxon>Insecta</taxon>
        <taxon>Pterygota</taxon>
        <taxon>Neoptera</taxon>
        <taxon>Endopterygota</taxon>
        <taxon>Hymenoptera</taxon>
        <taxon>Apocrita</taxon>
        <taxon>Proctotrupomorpha</taxon>
        <taxon>Chalcidoidea</taxon>
        <taxon>Aphelinidae</taxon>
        <taxon>Aphelininae</taxon>
        <taxon>Eretmocerus</taxon>
    </lineage>
</organism>
<sequence>MSVYCVLLIEVTRTILKDDTFITAWNNIVDFHAFLFQEKLKMGLVANINSPSRREITDIKQTFVLWIILILIHIASVGDILIIPWLYNASYHYSLASACVYYGNLVAQLKFCYMKFLIAKGFATLNDFIQLKLQGRKGVRCDAKDAEVRASSLISER</sequence>
<accession>A0ACC2PD05</accession>
<name>A0ACC2PD05_9HYME</name>
<evidence type="ECO:0000313" key="1">
    <source>
        <dbReference type="EMBL" id="KAJ8680953.1"/>
    </source>
</evidence>
<proteinExistence type="predicted"/>
<evidence type="ECO:0000313" key="2">
    <source>
        <dbReference type="Proteomes" id="UP001239111"/>
    </source>
</evidence>
<dbReference type="EMBL" id="CM056742">
    <property type="protein sequence ID" value="KAJ8680953.1"/>
    <property type="molecule type" value="Genomic_DNA"/>
</dbReference>
<keyword evidence="2" id="KW-1185">Reference proteome</keyword>
<reference evidence="1" key="1">
    <citation type="submission" date="2023-04" db="EMBL/GenBank/DDBJ databases">
        <title>A chromosome-level genome assembly of the parasitoid wasp Eretmocerus hayati.</title>
        <authorList>
            <person name="Zhong Y."/>
            <person name="Liu S."/>
            <person name="Liu Y."/>
        </authorList>
    </citation>
    <scope>NUCLEOTIDE SEQUENCE</scope>
    <source>
        <strain evidence="1">ZJU_SS_LIU_2023</strain>
    </source>
</reference>
<gene>
    <name evidence="1" type="ORF">QAD02_016740</name>
</gene>
<dbReference type="Proteomes" id="UP001239111">
    <property type="component" value="Chromosome 2"/>
</dbReference>